<accession>A0A9P0DXQ9</accession>
<feature type="compositionally biased region" description="Low complexity" evidence="1">
    <location>
        <begin position="282"/>
        <end position="295"/>
    </location>
</feature>
<protein>
    <recommendedName>
        <fullName evidence="2">DUF7869 domain-containing protein</fullName>
    </recommendedName>
</protein>
<feature type="region of interest" description="Disordered" evidence="1">
    <location>
        <begin position="1"/>
        <end position="20"/>
    </location>
</feature>
<reference evidence="3" key="2">
    <citation type="submission" date="2022-10" db="EMBL/GenBank/DDBJ databases">
        <authorList>
            <consortium name="ENA_rothamsted_submissions"/>
            <consortium name="culmorum"/>
            <person name="King R."/>
        </authorList>
    </citation>
    <scope>NUCLEOTIDE SEQUENCE</scope>
</reference>
<dbReference type="Pfam" id="PF25273">
    <property type="entry name" value="DUF7869"/>
    <property type="match status" value="1"/>
</dbReference>
<dbReference type="OrthoDB" id="10068225at2759"/>
<feature type="domain" description="DUF7869" evidence="2">
    <location>
        <begin position="490"/>
        <end position="608"/>
    </location>
</feature>
<evidence type="ECO:0000313" key="4">
    <source>
        <dbReference type="Proteomes" id="UP001153737"/>
    </source>
</evidence>
<reference evidence="3" key="1">
    <citation type="submission" date="2022-01" db="EMBL/GenBank/DDBJ databases">
        <authorList>
            <person name="King R."/>
        </authorList>
    </citation>
    <scope>NUCLEOTIDE SEQUENCE</scope>
</reference>
<feature type="compositionally biased region" description="Acidic residues" evidence="1">
    <location>
        <begin position="298"/>
        <end position="308"/>
    </location>
</feature>
<feature type="region of interest" description="Disordered" evidence="1">
    <location>
        <begin position="264"/>
        <end position="319"/>
    </location>
</feature>
<dbReference type="AlphaFoldDB" id="A0A9P0DXQ9"/>
<evidence type="ECO:0000259" key="2">
    <source>
        <dbReference type="Pfam" id="PF25273"/>
    </source>
</evidence>
<sequence length="737" mass="85031">MKKFSRQERQKRKRDNASVSKGQSILTTFYLVIPRMNEFMEELPDEVNKDFSNNIGNYCTTNSKALELLLKAAEKNAQKKTGKRFDAEIKLFSTYLYLTGGCLLYETLYNNFKASLPSLSTIRQNLQNDYNLCEGKLRFIELKEYLLKHNYPLDVWISEDATAITAQEKNLSHNLNETPGRKNNLGNDTMMDDMEDDQNILNDMEDDQNMLNMDSDTNRETNTFSEITVKKGTLCWLLDNKNPRLSTDRLERVRGPKCASEVLSRVLPKKAPATKERKRRSSGTSTGSVSLSSPSYADSDESETFSDLENDKSAGPEETGDVFFFPEKYYSVAYKENWYIGRILEITNNGLVIKFLKYDLDKYIWPQSEDIQTVEERKDQCPTCTAYQSANPETKVTLEEKYNLHIDLKNRARKEKNSDKTAARSDNERVHSCNFDLQQVLYVPTDATNPTLFYKTKLAMYNFTIFNCGDNTGKCYMWTEVEGARGPCEIASCLFHHLKSLSATTKDVRLFSDTCGGQNKNQYVAAMFIYAVQVLSIEVIDQKFLISGHSQMECDSMHARIEIASKNRPVYLPHEWMTIAKNAKQNEPKYQVFDKNQIGFLDWKALAKMIMVNRNKDENGDTLNWHHIKWIRYEKQSPLVMKVKTVFHEDFRSISVVPRRGRRVTINAMEKCLKPLQEQKRKISAMKLKHLEEICKSGGVPDDCKQFFSSLIADEDVQDQTLIPDVNDDEDHEFFSQ</sequence>
<dbReference type="InterPro" id="IPR057191">
    <property type="entry name" value="DUF7869"/>
</dbReference>
<name>A0A9P0DXQ9_PHACE</name>
<organism evidence="3 4">
    <name type="scientific">Phaedon cochleariae</name>
    <name type="common">Mustard beetle</name>
    <dbReference type="NCBI Taxonomy" id="80249"/>
    <lineage>
        <taxon>Eukaryota</taxon>
        <taxon>Metazoa</taxon>
        <taxon>Ecdysozoa</taxon>
        <taxon>Arthropoda</taxon>
        <taxon>Hexapoda</taxon>
        <taxon>Insecta</taxon>
        <taxon>Pterygota</taxon>
        <taxon>Neoptera</taxon>
        <taxon>Endopterygota</taxon>
        <taxon>Coleoptera</taxon>
        <taxon>Polyphaga</taxon>
        <taxon>Cucujiformia</taxon>
        <taxon>Chrysomeloidea</taxon>
        <taxon>Chrysomelidae</taxon>
        <taxon>Chrysomelinae</taxon>
        <taxon>Chrysomelini</taxon>
        <taxon>Phaedon</taxon>
    </lineage>
</organism>
<proteinExistence type="predicted"/>
<dbReference type="Proteomes" id="UP001153737">
    <property type="component" value="Chromosome 7"/>
</dbReference>
<dbReference type="EMBL" id="OU896713">
    <property type="protein sequence ID" value="CAH1176648.1"/>
    <property type="molecule type" value="Genomic_DNA"/>
</dbReference>
<gene>
    <name evidence="3" type="ORF">PHAECO_LOCUS11444</name>
</gene>
<evidence type="ECO:0000256" key="1">
    <source>
        <dbReference type="SAM" id="MobiDB-lite"/>
    </source>
</evidence>
<evidence type="ECO:0000313" key="3">
    <source>
        <dbReference type="EMBL" id="CAH1176648.1"/>
    </source>
</evidence>
<keyword evidence="4" id="KW-1185">Reference proteome</keyword>
<dbReference type="PANTHER" id="PTHR10773">
    <property type="entry name" value="DNA-DIRECTED RNA POLYMERASES I, II, AND III SUBUNIT RPABC2"/>
    <property type="match status" value="1"/>
</dbReference>
<dbReference type="PANTHER" id="PTHR10773:SF19">
    <property type="match status" value="1"/>
</dbReference>